<dbReference type="InterPro" id="IPR003140">
    <property type="entry name" value="PLipase/COase/thioEstase"/>
</dbReference>
<feature type="domain" description="Phospholipase/carboxylesterase/thioesterase" evidence="1">
    <location>
        <begin position="3"/>
        <end position="196"/>
    </location>
</feature>
<evidence type="ECO:0000259" key="1">
    <source>
        <dbReference type="Pfam" id="PF02230"/>
    </source>
</evidence>
<proteinExistence type="predicted"/>
<evidence type="ECO:0000313" key="3">
    <source>
        <dbReference type="Proteomes" id="UP000630615"/>
    </source>
</evidence>
<gene>
    <name evidence="2" type="ORF">GCM10011573_06500</name>
</gene>
<dbReference type="InterPro" id="IPR029058">
    <property type="entry name" value="AB_hydrolase_fold"/>
</dbReference>
<dbReference type="RefSeq" id="WP_088268541.1">
    <property type="nucleotide sequence ID" value="NZ_BMKI01000001.1"/>
</dbReference>
<name>A0ABQ1NKK2_9ENTE</name>
<sequence length="197" mass="22028">MNYIIEPGKTNAPVFITLHGTGGDEHSLLPIGKELNANATLIGIRGTVQESGMNRYFRRLAEGLYDEQDLELRGKELADFIYTLAEKHNFSLDQVVLIGYSNGANIAINLMLRDASFKKAVLLHPMYPIEVATPQHLKDTHTFMSFGQHDPIVSVEESKKVLNLFAENHGSVAHIWTVSHQLTYDEIAAAKKWLEAL</sequence>
<dbReference type="SUPFAM" id="SSF53474">
    <property type="entry name" value="alpha/beta-Hydrolases"/>
    <property type="match status" value="1"/>
</dbReference>
<dbReference type="Proteomes" id="UP000630615">
    <property type="component" value="Unassembled WGS sequence"/>
</dbReference>
<dbReference type="Gene3D" id="3.40.50.1820">
    <property type="entry name" value="alpha/beta hydrolase"/>
    <property type="match status" value="1"/>
</dbReference>
<organism evidence="2 3">
    <name type="scientific">Enterococcus wangshanyuanii</name>
    <dbReference type="NCBI Taxonomy" id="2005703"/>
    <lineage>
        <taxon>Bacteria</taxon>
        <taxon>Bacillati</taxon>
        <taxon>Bacillota</taxon>
        <taxon>Bacilli</taxon>
        <taxon>Lactobacillales</taxon>
        <taxon>Enterococcaceae</taxon>
        <taxon>Enterococcus</taxon>
    </lineage>
</organism>
<keyword evidence="3" id="KW-1185">Reference proteome</keyword>
<reference evidence="3" key="1">
    <citation type="journal article" date="2019" name="Int. J. Syst. Evol. Microbiol.">
        <title>The Global Catalogue of Microorganisms (GCM) 10K type strain sequencing project: providing services to taxonomists for standard genome sequencing and annotation.</title>
        <authorList>
            <consortium name="The Broad Institute Genomics Platform"/>
            <consortium name="The Broad Institute Genome Sequencing Center for Infectious Disease"/>
            <person name="Wu L."/>
            <person name="Ma J."/>
        </authorList>
    </citation>
    <scope>NUCLEOTIDE SEQUENCE [LARGE SCALE GENOMIC DNA]</scope>
    <source>
        <strain evidence="3">CGMCC 1.15942</strain>
    </source>
</reference>
<comment type="caution">
    <text evidence="2">The sequence shown here is derived from an EMBL/GenBank/DDBJ whole genome shotgun (WGS) entry which is preliminary data.</text>
</comment>
<evidence type="ECO:0000313" key="2">
    <source>
        <dbReference type="EMBL" id="GGC79533.1"/>
    </source>
</evidence>
<accession>A0ABQ1NKK2</accession>
<protein>
    <submittedName>
        <fullName evidence="2">Phospholipase/carboxylesterase</fullName>
    </submittedName>
</protein>
<dbReference type="EMBL" id="BMKI01000001">
    <property type="protein sequence ID" value="GGC79533.1"/>
    <property type="molecule type" value="Genomic_DNA"/>
</dbReference>
<dbReference type="Pfam" id="PF02230">
    <property type="entry name" value="Abhydrolase_2"/>
    <property type="match status" value="1"/>
</dbReference>